<keyword evidence="3" id="KW-1185">Reference proteome</keyword>
<sequence>RACIVWATTAASSAGKAGIKAGVKVAAKSATKIATKQAGKSGLKTAIKLTAKGAKKAFCESIDKIVGKASTGHVCVFACFPAGTKINTAFGLKNIEDIKAGDRVWSYDELTGETGLQDIVRTMVCESDHTVELYTEEEIIETTAEHPFLTENGWKDAADLQIGDRIKSRNEEDIEIKDVKFSYKPRKVYNFEVSNWHTYFVGALQWLVHNAKKCLSKLPQQIHHFATNKSKKYTKHFKRIANKLKLDLNGSWNKEALPHRGRHPYKYHDWVLKRMRIASKKAGKDQEKFLNLFEKDIKAEVRKNPELLRKSGWEK</sequence>
<organism evidence="2 3">
    <name type="scientific">Segatella oris C735</name>
    <dbReference type="NCBI Taxonomy" id="563008"/>
    <lineage>
        <taxon>Bacteria</taxon>
        <taxon>Pseudomonadati</taxon>
        <taxon>Bacteroidota</taxon>
        <taxon>Bacteroidia</taxon>
        <taxon>Bacteroidales</taxon>
        <taxon>Prevotellaceae</taxon>
        <taxon>Segatella</taxon>
    </lineage>
</organism>
<evidence type="ECO:0000313" key="3">
    <source>
        <dbReference type="Proteomes" id="UP000003805"/>
    </source>
</evidence>
<evidence type="ECO:0000313" key="2">
    <source>
        <dbReference type="EMBL" id="EFI47348.1"/>
    </source>
</evidence>
<dbReference type="AlphaFoldDB" id="D7NGH1"/>
<name>D7NGH1_9BACT</name>
<feature type="domain" description="Hint" evidence="1">
    <location>
        <begin position="77"/>
        <end position="170"/>
    </location>
</feature>
<dbReference type="PROSITE" id="PS50817">
    <property type="entry name" value="INTEIN_N_TER"/>
    <property type="match status" value="1"/>
</dbReference>
<dbReference type="InterPro" id="IPR003587">
    <property type="entry name" value="Hint_dom_N"/>
</dbReference>
<gene>
    <name evidence="2" type="ORF">HMPREF0665_02688</name>
</gene>
<dbReference type="CDD" id="cd00081">
    <property type="entry name" value="Hint"/>
    <property type="match status" value="1"/>
</dbReference>
<dbReference type="eggNOG" id="COG1372">
    <property type="taxonomic scope" value="Bacteria"/>
</dbReference>
<dbReference type="HOGENOM" id="CLU_881422_0_0_10"/>
<dbReference type="SUPFAM" id="SSF51294">
    <property type="entry name" value="Hedgehog/intein (Hint) domain"/>
    <property type="match status" value="1"/>
</dbReference>
<dbReference type="Gene3D" id="2.170.16.10">
    <property type="entry name" value="Hedgehog/Intein (Hint) domain"/>
    <property type="match status" value="1"/>
</dbReference>
<dbReference type="InterPro" id="IPR036844">
    <property type="entry name" value="Hint_dom_sf"/>
</dbReference>
<dbReference type="GO" id="GO:0016539">
    <property type="term" value="P:intein-mediated protein splicing"/>
    <property type="evidence" value="ECO:0007669"/>
    <property type="project" value="InterPro"/>
</dbReference>
<dbReference type="Proteomes" id="UP000003805">
    <property type="component" value="Unassembled WGS sequence"/>
</dbReference>
<proteinExistence type="predicted"/>
<evidence type="ECO:0000259" key="1">
    <source>
        <dbReference type="SMART" id="SM00306"/>
    </source>
</evidence>
<dbReference type="Pfam" id="PF14412">
    <property type="entry name" value="AHH"/>
    <property type="match status" value="1"/>
</dbReference>
<dbReference type="InterPro" id="IPR006141">
    <property type="entry name" value="Intein_N"/>
</dbReference>
<reference evidence="2 3" key="1">
    <citation type="submission" date="2010-02" db="EMBL/GenBank/DDBJ databases">
        <title>The Genome Sequence of Prevotella oris strain C735.</title>
        <authorList>
            <consortium name="The Broad Institute Genome Sequencing Platform"/>
            <person name="Ward D."/>
            <person name="Feldgarden M."/>
            <person name="Earl A."/>
            <person name="Young S.K."/>
            <person name="Zeng Q."/>
            <person name="Koehrsen M."/>
            <person name="Alvarado L."/>
            <person name="Berlin A."/>
            <person name="Bochicchio J."/>
            <person name="Borenstein D."/>
            <person name="Chapman S.B."/>
            <person name="Chen Z."/>
            <person name="Engels R."/>
            <person name="Freedman E."/>
            <person name="Gellesch M."/>
            <person name="Goldberg J."/>
            <person name="Griggs A."/>
            <person name="Gujja S."/>
            <person name="Heilman E."/>
            <person name="Heiman D."/>
            <person name="Hepburn T."/>
            <person name="Howarth C."/>
            <person name="Jen D."/>
            <person name="Larson L."/>
            <person name="Mehta T."/>
            <person name="Park D."/>
            <person name="Pearson M."/>
            <person name="Roberts A."/>
            <person name="Saif S."/>
            <person name="Shea T."/>
            <person name="Shenoy N."/>
            <person name="Sisk P."/>
            <person name="Stolte C."/>
            <person name="Sykes S."/>
            <person name="Thomson T."/>
            <person name="Walk T."/>
            <person name="White J."/>
            <person name="Yandava C."/>
            <person name="Sibley C.D."/>
            <person name="Field T.R."/>
            <person name="Grinwis M."/>
            <person name="Eshaghurshan C.S."/>
            <person name="Surette M.G."/>
            <person name="Haas B."/>
            <person name="Nusbaum C."/>
            <person name="Birren B."/>
        </authorList>
    </citation>
    <scope>NUCLEOTIDE SEQUENCE [LARGE SCALE GENOMIC DNA]</scope>
    <source>
        <strain evidence="2 3">C735</strain>
    </source>
</reference>
<dbReference type="SMART" id="SM00306">
    <property type="entry name" value="HintN"/>
    <property type="match status" value="1"/>
</dbReference>
<feature type="non-terminal residue" evidence="2">
    <location>
        <position position="1"/>
    </location>
</feature>
<accession>D7NGH1</accession>
<dbReference type="EMBL" id="GL349586">
    <property type="protein sequence ID" value="EFI47348.1"/>
    <property type="molecule type" value="Genomic_DNA"/>
</dbReference>
<protein>
    <submittedName>
        <fullName evidence="2">Rhs family protein</fullName>
    </submittedName>
</protein>
<dbReference type="RefSeq" id="WP_004378908.1">
    <property type="nucleotide sequence ID" value="NZ_GL349586.1"/>
</dbReference>
<dbReference type="InterPro" id="IPR032871">
    <property type="entry name" value="AHH_dom_containing"/>
</dbReference>
<dbReference type="Pfam" id="PF07591">
    <property type="entry name" value="PT-HINT"/>
    <property type="match status" value="1"/>
</dbReference>